<dbReference type="Proteomes" id="UP001244427">
    <property type="component" value="Unassembled WGS sequence"/>
</dbReference>
<accession>A0AAW8ER46</accession>
<dbReference type="EMBL" id="JAUSXV010000001">
    <property type="protein sequence ID" value="MDQ0645880.1"/>
    <property type="molecule type" value="Genomic_DNA"/>
</dbReference>
<comment type="caution">
    <text evidence="1">The sequence shown here is derived from an EMBL/GenBank/DDBJ whole genome shotgun (WGS) entry which is preliminary data.</text>
</comment>
<evidence type="ECO:0000313" key="1">
    <source>
        <dbReference type="EMBL" id="MDQ0645880.1"/>
    </source>
</evidence>
<dbReference type="AlphaFoldDB" id="A0AAW8ER46"/>
<protein>
    <submittedName>
        <fullName evidence="1">Uncharacterized protein</fullName>
    </submittedName>
</protein>
<proteinExistence type="predicted"/>
<name>A0AAW8ER46_9MICO</name>
<reference evidence="1 2" key="1">
    <citation type="submission" date="2023-07" db="EMBL/GenBank/DDBJ databases">
        <title>Comparative genomics of wheat-associated soil bacteria to identify genetic determinants of phenazine resistance.</title>
        <authorList>
            <person name="Mouncey N."/>
        </authorList>
    </citation>
    <scope>NUCLEOTIDE SEQUENCE [LARGE SCALE GENOMIC DNA]</scope>
    <source>
        <strain evidence="1 2">W4I9-1</strain>
    </source>
</reference>
<gene>
    <name evidence="1" type="ORF">QFZ53_000076</name>
</gene>
<evidence type="ECO:0000313" key="2">
    <source>
        <dbReference type="Proteomes" id="UP001244427"/>
    </source>
</evidence>
<keyword evidence="2" id="KW-1185">Reference proteome</keyword>
<organism evidence="1 2">
    <name type="scientific">Microbacterium natoriense</name>
    <dbReference type="NCBI Taxonomy" id="284570"/>
    <lineage>
        <taxon>Bacteria</taxon>
        <taxon>Bacillati</taxon>
        <taxon>Actinomycetota</taxon>
        <taxon>Actinomycetes</taxon>
        <taxon>Micrococcales</taxon>
        <taxon>Microbacteriaceae</taxon>
        <taxon>Microbacterium</taxon>
    </lineage>
</organism>
<sequence length="35" mass="3686">MTMKFARSGTKQIAETGLYSPVATDALGVFNALVP</sequence>